<evidence type="ECO:0000313" key="17">
    <source>
        <dbReference type="EMBL" id="MCJ8353233.1"/>
    </source>
</evidence>
<dbReference type="Gene3D" id="2.170.130.10">
    <property type="entry name" value="TonB-dependent receptor, plug domain"/>
    <property type="match status" value="1"/>
</dbReference>
<keyword evidence="3 12" id="KW-1134">Transmembrane beta strand</keyword>
<dbReference type="GO" id="GO:0009279">
    <property type="term" value="C:cell outer membrane"/>
    <property type="evidence" value="ECO:0007669"/>
    <property type="project" value="UniProtKB-SubCell"/>
</dbReference>
<keyword evidence="4" id="KW-0410">Iron transport</keyword>
<proteinExistence type="inferred from homology"/>
<keyword evidence="8" id="KW-0406">Ion transport</keyword>
<organism evidence="17 18">
    <name type="scientific">Novacetimonas hansenii</name>
    <name type="common">Komagataeibacter hansenii</name>
    <dbReference type="NCBI Taxonomy" id="436"/>
    <lineage>
        <taxon>Bacteria</taxon>
        <taxon>Pseudomonadati</taxon>
        <taxon>Pseudomonadota</taxon>
        <taxon>Alphaproteobacteria</taxon>
        <taxon>Acetobacterales</taxon>
        <taxon>Acetobacteraceae</taxon>
        <taxon>Novacetimonas</taxon>
    </lineage>
</organism>
<evidence type="ECO:0000313" key="18">
    <source>
        <dbReference type="Proteomes" id="UP001202887"/>
    </source>
</evidence>
<dbReference type="InterPro" id="IPR012910">
    <property type="entry name" value="Plug_dom"/>
</dbReference>
<evidence type="ECO:0000259" key="15">
    <source>
        <dbReference type="Pfam" id="PF00593"/>
    </source>
</evidence>
<comment type="similarity">
    <text evidence="12 13">Belongs to the TonB-dependent receptor family.</text>
</comment>
<evidence type="ECO:0000259" key="16">
    <source>
        <dbReference type="Pfam" id="PF07715"/>
    </source>
</evidence>
<keyword evidence="6" id="KW-0732">Signal</keyword>
<evidence type="ECO:0000256" key="13">
    <source>
        <dbReference type="RuleBase" id="RU003357"/>
    </source>
</evidence>
<dbReference type="InterPro" id="IPR037066">
    <property type="entry name" value="Plug_dom_sf"/>
</dbReference>
<keyword evidence="2 12" id="KW-0813">Transport</keyword>
<dbReference type="Gene3D" id="2.40.170.20">
    <property type="entry name" value="TonB-dependent receptor, beta-barrel domain"/>
    <property type="match status" value="1"/>
</dbReference>
<dbReference type="PROSITE" id="PS52016">
    <property type="entry name" value="TONB_DEPENDENT_REC_3"/>
    <property type="match status" value="1"/>
</dbReference>
<dbReference type="PANTHER" id="PTHR32552:SF89">
    <property type="entry name" value="CATECHOLATE SIDEROPHORE RECEPTOR FIU"/>
    <property type="match status" value="1"/>
</dbReference>
<dbReference type="Proteomes" id="UP001202887">
    <property type="component" value="Unassembled WGS sequence"/>
</dbReference>
<keyword evidence="9 13" id="KW-0798">TonB box</keyword>
<protein>
    <submittedName>
        <fullName evidence="17">TonB-dependent receptor</fullName>
    </submittedName>
</protein>
<evidence type="ECO:0000256" key="7">
    <source>
        <dbReference type="ARBA" id="ARBA00023004"/>
    </source>
</evidence>
<dbReference type="Pfam" id="PF07715">
    <property type="entry name" value="Plug"/>
    <property type="match status" value="1"/>
</dbReference>
<accession>A0AAW5EQU4</accession>
<dbReference type="InterPro" id="IPR039426">
    <property type="entry name" value="TonB-dep_rcpt-like"/>
</dbReference>
<evidence type="ECO:0000256" key="10">
    <source>
        <dbReference type="ARBA" id="ARBA00023136"/>
    </source>
</evidence>
<evidence type="ECO:0000256" key="9">
    <source>
        <dbReference type="ARBA" id="ARBA00023077"/>
    </source>
</evidence>
<evidence type="ECO:0000256" key="3">
    <source>
        <dbReference type="ARBA" id="ARBA00022452"/>
    </source>
</evidence>
<dbReference type="GO" id="GO:0015344">
    <property type="term" value="F:siderophore uptake transmembrane transporter activity"/>
    <property type="evidence" value="ECO:0007669"/>
    <property type="project" value="TreeGrafter"/>
</dbReference>
<evidence type="ECO:0000256" key="1">
    <source>
        <dbReference type="ARBA" id="ARBA00004571"/>
    </source>
</evidence>
<feature type="region of interest" description="Disordered" evidence="14">
    <location>
        <begin position="62"/>
        <end position="107"/>
    </location>
</feature>
<reference evidence="17" key="1">
    <citation type="journal article" date="2021" name="Polymers (Basel)">
        <title>Highly Stretchable Bacterial Cellulose Produced by Komagataeibacter hansenii SI1.</title>
        <authorList>
            <person name="Cielecka I."/>
            <person name="Ryngajllo M."/>
            <person name="Maniukiewicz W."/>
            <person name="Bielecki S."/>
        </authorList>
    </citation>
    <scope>NUCLEOTIDE SEQUENCE</scope>
    <source>
        <strain evidence="17">SI1</strain>
    </source>
</reference>
<evidence type="ECO:0000256" key="4">
    <source>
        <dbReference type="ARBA" id="ARBA00022496"/>
    </source>
</evidence>
<evidence type="ECO:0000256" key="8">
    <source>
        <dbReference type="ARBA" id="ARBA00023065"/>
    </source>
</evidence>
<reference evidence="17" key="2">
    <citation type="submission" date="2022-03" db="EMBL/GenBank/DDBJ databases">
        <authorList>
            <person name="Ryngajllo M."/>
            <person name="Jacek P."/>
            <person name="Kubiak K."/>
        </authorList>
    </citation>
    <scope>NUCLEOTIDE SEQUENCE</scope>
    <source>
        <strain evidence="17">SI1</strain>
    </source>
</reference>
<feature type="compositionally biased region" description="Polar residues" evidence="14">
    <location>
        <begin position="84"/>
        <end position="98"/>
    </location>
</feature>
<comment type="caution">
    <text evidence="17">The sequence shown here is derived from an EMBL/GenBank/DDBJ whole genome shotgun (WGS) entry which is preliminary data.</text>
</comment>
<feature type="domain" description="TonB-dependent receptor-like beta-barrel" evidence="15">
    <location>
        <begin position="340"/>
        <end position="796"/>
    </location>
</feature>
<keyword evidence="5 12" id="KW-0812">Transmembrane</keyword>
<dbReference type="PANTHER" id="PTHR32552">
    <property type="entry name" value="FERRICHROME IRON RECEPTOR-RELATED"/>
    <property type="match status" value="1"/>
</dbReference>
<dbReference type="AlphaFoldDB" id="A0AAW5EQU4"/>
<evidence type="ECO:0000256" key="6">
    <source>
        <dbReference type="ARBA" id="ARBA00022729"/>
    </source>
</evidence>
<name>A0AAW5EQU4_NOVHA</name>
<feature type="domain" description="TonB-dependent receptor plug" evidence="16">
    <location>
        <begin position="121"/>
        <end position="204"/>
    </location>
</feature>
<dbReference type="InterPro" id="IPR036942">
    <property type="entry name" value="Beta-barrel_TonB_sf"/>
</dbReference>
<evidence type="ECO:0000256" key="14">
    <source>
        <dbReference type="SAM" id="MobiDB-lite"/>
    </source>
</evidence>
<keyword evidence="17" id="KW-0675">Receptor</keyword>
<evidence type="ECO:0000256" key="5">
    <source>
        <dbReference type="ARBA" id="ARBA00022692"/>
    </source>
</evidence>
<dbReference type="RefSeq" id="WP_247066458.1">
    <property type="nucleotide sequence ID" value="NZ_CP094848.1"/>
</dbReference>
<keyword evidence="11 12" id="KW-0998">Cell outer membrane</keyword>
<dbReference type="SUPFAM" id="SSF56935">
    <property type="entry name" value="Porins"/>
    <property type="match status" value="1"/>
</dbReference>
<sequence length="835" mass="92497">MDQGWILKIYLEAENVHGMEKGGRFMYILKYRYHLTCALSCAFSLPALVIGLGVESSHAAQSTAETTTAPRPRHIKLSGHAGTGTAQSTAQSKTQSTGHAALPSSEPEVLKVSTAHNVSRGSQQAVSRKTMDIYVPGTSPLAVLANTTPGVSFASDDPFGLDTVANTLYIRGFNQSQIGATLDGIPMGDQGFQQYNGLDINEAEIQDNIAGMQLSQGGGALSTPSTTNLGGALTYRTSDPDEVAGGRVSQTFGSNHTFRTFARVDSGKLNASGTRFYASYARTDNNLWKGYGDQLAQQVNFKLVQPFHDVGKVTAIFDWSELDQYNYMAESLNMLKTLGGNLNYLYPNYAEAYAAAQGIYSSNIQKLGNVQDESSATYNDAGQKQRNFLSALIAEFHLTPRLTEKTILYAHVSSGNYEMEEAIPSPNGSPMSQYVGHMGMRRIGGIQSFEYDIASNHIQAGFWYENNWNSFPARLYSEPLLGQGQPISSMGPYVNPYTTEFDDEYNTNTFQFFLQDTYHILHNLTVSAGFRSMLQTTHGGASYNNAAYTGASALPRGNLTAADAFLPHFSMNYNFLRHHELYFDIAENMRAYTYYPWNMPNGGAWTDANQQVFNETKNSLRPERTWDYIVGYRYNAKHLSATVDFYHVDYYNRLVSTEAGNIFQPYSTFTNAGKETMNGADVSVTFRPVKGLEIFNSFSYNDAQYEGGIEYEGQYVSLKGKHQVAYPKFMYKTNATYTYKNASATFSATYTGRRPLSYVNDTYVPAYWLANLSATYNFGHIGFAKNLKVNFGVYNLFNMTYVGGMGIEGYPLSGDYPTLFVGAPRQYFGTVSAQF</sequence>
<comment type="subcellular location">
    <subcellularLocation>
        <location evidence="1 12">Cell outer membrane</location>
        <topology evidence="1 12">Multi-pass membrane protein</topology>
    </subcellularLocation>
</comment>
<keyword evidence="10 12" id="KW-0472">Membrane</keyword>
<evidence type="ECO:0000256" key="2">
    <source>
        <dbReference type="ARBA" id="ARBA00022448"/>
    </source>
</evidence>
<evidence type="ECO:0000256" key="12">
    <source>
        <dbReference type="PROSITE-ProRule" id="PRU01360"/>
    </source>
</evidence>
<dbReference type="InterPro" id="IPR000531">
    <property type="entry name" value="Beta-barrel_TonB"/>
</dbReference>
<dbReference type="Pfam" id="PF00593">
    <property type="entry name" value="TonB_dep_Rec_b-barrel"/>
    <property type="match status" value="1"/>
</dbReference>
<gene>
    <name evidence="17" type="ORF">K1W68_04375</name>
</gene>
<keyword evidence="7" id="KW-0408">Iron</keyword>
<dbReference type="EMBL" id="JAIBCX010000007">
    <property type="protein sequence ID" value="MCJ8353233.1"/>
    <property type="molecule type" value="Genomic_DNA"/>
</dbReference>
<evidence type="ECO:0000256" key="11">
    <source>
        <dbReference type="ARBA" id="ARBA00023237"/>
    </source>
</evidence>